<sequence>MDSLLALIQAQQRLNKEAANPDPFDGDSTRPDTWIKFHENACENNSWQASSQRIRDMCLFLTGLARKWCELHYAGHEFDTWDEWKRSFLAAFNENP</sequence>
<dbReference type="EMBL" id="JABSTU010000010">
    <property type="protein sequence ID" value="KAH8019294.1"/>
    <property type="molecule type" value="Genomic_DNA"/>
</dbReference>
<keyword evidence="2" id="KW-1185">Reference proteome</keyword>
<reference evidence="1" key="1">
    <citation type="journal article" date="2020" name="Cell">
        <title>Large-Scale Comparative Analyses of Tick Genomes Elucidate Their Genetic Diversity and Vector Capacities.</title>
        <authorList>
            <consortium name="Tick Genome and Microbiome Consortium (TIGMIC)"/>
            <person name="Jia N."/>
            <person name="Wang J."/>
            <person name="Shi W."/>
            <person name="Du L."/>
            <person name="Sun Y."/>
            <person name="Zhan W."/>
            <person name="Jiang J.F."/>
            <person name="Wang Q."/>
            <person name="Zhang B."/>
            <person name="Ji P."/>
            <person name="Bell-Sakyi L."/>
            <person name="Cui X.M."/>
            <person name="Yuan T.T."/>
            <person name="Jiang B.G."/>
            <person name="Yang W.F."/>
            <person name="Lam T.T."/>
            <person name="Chang Q.C."/>
            <person name="Ding S.J."/>
            <person name="Wang X.J."/>
            <person name="Zhu J.G."/>
            <person name="Ruan X.D."/>
            <person name="Zhao L."/>
            <person name="Wei J.T."/>
            <person name="Ye R.Z."/>
            <person name="Que T.C."/>
            <person name="Du C.H."/>
            <person name="Zhou Y.H."/>
            <person name="Cheng J.X."/>
            <person name="Dai P.F."/>
            <person name="Guo W.B."/>
            <person name="Han X.H."/>
            <person name="Huang E.J."/>
            <person name="Li L.F."/>
            <person name="Wei W."/>
            <person name="Gao Y.C."/>
            <person name="Liu J.Z."/>
            <person name="Shao H.Z."/>
            <person name="Wang X."/>
            <person name="Wang C.C."/>
            <person name="Yang T.C."/>
            <person name="Huo Q.B."/>
            <person name="Li W."/>
            <person name="Chen H.Y."/>
            <person name="Chen S.E."/>
            <person name="Zhou L.G."/>
            <person name="Ni X.B."/>
            <person name="Tian J.H."/>
            <person name="Sheng Y."/>
            <person name="Liu T."/>
            <person name="Pan Y.S."/>
            <person name="Xia L.Y."/>
            <person name="Li J."/>
            <person name="Zhao F."/>
            <person name="Cao W.C."/>
        </authorList>
    </citation>
    <scope>NUCLEOTIDE SEQUENCE</scope>
    <source>
        <strain evidence="1">Rmic-2018</strain>
    </source>
</reference>
<gene>
    <name evidence="1" type="ORF">HPB51_018689</name>
</gene>
<reference evidence="1" key="2">
    <citation type="submission" date="2021-09" db="EMBL/GenBank/DDBJ databases">
        <authorList>
            <person name="Jia N."/>
            <person name="Wang J."/>
            <person name="Shi W."/>
            <person name="Du L."/>
            <person name="Sun Y."/>
            <person name="Zhan W."/>
            <person name="Jiang J."/>
            <person name="Wang Q."/>
            <person name="Zhang B."/>
            <person name="Ji P."/>
            <person name="Sakyi L.B."/>
            <person name="Cui X."/>
            <person name="Yuan T."/>
            <person name="Jiang B."/>
            <person name="Yang W."/>
            <person name="Lam T.T.-Y."/>
            <person name="Chang Q."/>
            <person name="Ding S."/>
            <person name="Wang X."/>
            <person name="Zhu J."/>
            <person name="Ruan X."/>
            <person name="Zhao L."/>
            <person name="Wei J."/>
            <person name="Que T."/>
            <person name="Du C."/>
            <person name="Cheng J."/>
            <person name="Dai P."/>
            <person name="Han X."/>
            <person name="Huang E."/>
            <person name="Gao Y."/>
            <person name="Liu J."/>
            <person name="Shao H."/>
            <person name="Ye R."/>
            <person name="Li L."/>
            <person name="Wei W."/>
            <person name="Wang X."/>
            <person name="Wang C."/>
            <person name="Huo Q."/>
            <person name="Li W."/>
            <person name="Guo W."/>
            <person name="Chen H."/>
            <person name="Chen S."/>
            <person name="Zhou L."/>
            <person name="Zhou L."/>
            <person name="Ni X."/>
            <person name="Tian J."/>
            <person name="Zhou Y."/>
            <person name="Sheng Y."/>
            <person name="Liu T."/>
            <person name="Pan Y."/>
            <person name="Xia L."/>
            <person name="Li J."/>
            <person name="Zhao F."/>
            <person name="Cao W."/>
        </authorList>
    </citation>
    <scope>NUCLEOTIDE SEQUENCE</scope>
    <source>
        <strain evidence="1">Rmic-2018</strain>
        <tissue evidence="1">Larvae</tissue>
    </source>
</reference>
<organism evidence="1 2">
    <name type="scientific">Rhipicephalus microplus</name>
    <name type="common">Cattle tick</name>
    <name type="synonym">Boophilus microplus</name>
    <dbReference type="NCBI Taxonomy" id="6941"/>
    <lineage>
        <taxon>Eukaryota</taxon>
        <taxon>Metazoa</taxon>
        <taxon>Ecdysozoa</taxon>
        <taxon>Arthropoda</taxon>
        <taxon>Chelicerata</taxon>
        <taxon>Arachnida</taxon>
        <taxon>Acari</taxon>
        <taxon>Parasitiformes</taxon>
        <taxon>Ixodida</taxon>
        <taxon>Ixodoidea</taxon>
        <taxon>Ixodidae</taxon>
        <taxon>Rhipicephalinae</taxon>
        <taxon>Rhipicephalus</taxon>
        <taxon>Boophilus</taxon>
    </lineage>
</organism>
<evidence type="ECO:0000313" key="1">
    <source>
        <dbReference type="EMBL" id="KAH8019294.1"/>
    </source>
</evidence>
<evidence type="ECO:0000313" key="2">
    <source>
        <dbReference type="Proteomes" id="UP000821866"/>
    </source>
</evidence>
<evidence type="ECO:0008006" key="3">
    <source>
        <dbReference type="Google" id="ProtNLM"/>
    </source>
</evidence>
<accession>A0A9J6DBT5</accession>
<dbReference type="AlphaFoldDB" id="A0A9J6DBT5"/>
<dbReference type="Proteomes" id="UP000821866">
    <property type="component" value="Chromosome 8"/>
</dbReference>
<name>A0A9J6DBT5_RHIMP</name>
<proteinExistence type="predicted"/>
<comment type="caution">
    <text evidence="1">The sequence shown here is derived from an EMBL/GenBank/DDBJ whole genome shotgun (WGS) entry which is preliminary data.</text>
</comment>
<protein>
    <recommendedName>
        <fullName evidence="3">Retrotransposon gag domain-containing protein</fullName>
    </recommendedName>
</protein>